<dbReference type="PANTHER" id="PTHR31143">
    <property type="match status" value="1"/>
</dbReference>
<evidence type="ECO:0000259" key="1">
    <source>
        <dbReference type="PROSITE" id="PS51186"/>
    </source>
</evidence>
<evidence type="ECO:0000313" key="3">
    <source>
        <dbReference type="Proteomes" id="UP000183209"/>
    </source>
</evidence>
<evidence type="ECO:0000313" key="2">
    <source>
        <dbReference type="EMBL" id="SFS36764.1"/>
    </source>
</evidence>
<dbReference type="Gene3D" id="3.40.630.30">
    <property type="match status" value="1"/>
</dbReference>
<organism evidence="2 3">
    <name type="scientific">Zhouia amylolytica</name>
    <dbReference type="NCBI Taxonomy" id="376730"/>
    <lineage>
        <taxon>Bacteria</taxon>
        <taxon>Pseudomonadati</taxon>
        <taxon>Bacteroidota</taxon>
        <taxon>Flavobacteriia</taxon>
        <taxon>Flavobacteriales</taxon>
        <taxon>Flavobacteriaceae</taxon>
        <taxon>Zhouia</taxon>
    </lineage>
</organism>
<feature type="domain" description="N-acetyltransferase" evidence="1">
    <location>
        <begin position="87"/>
        <end position="227"/>
    </location>
</feature>
<proteinExistence type="predicted"/>
<dbReference type="SUPFAM" id="SSF55729">
    <property type="entry name" value="Acyl-CoA N-acyltransferases (Nat)"/>
    <property type="match status" value="1"/>
</dbReference>
<dbReference type="Pfam" id="PF08445">
    <property type="entry name" value="FR47"/>
    <property type="match status" value="1"/>
</dbReference>
<dbReference type="InterPro" id="IPR016181">
    <property type="entry name" value="Acyl_CoA_acyltransferase"/>
</dbReference>
<dbReference type="GO" id="GO:0016747">
    <property type="term" value="F:acyltransferase activity, transferring groups other than amino-acyl groups"/>
    <property type="evidence" value="ECO:0007669"/>
    <property type="project" value="InterPro"/>
</dbReference>
<dbReference type="CDD" id="cd04301">
    <property type="entry name" value="NAT_SF"/>
    <property type="match status" value="1"/>
</dbReference>
<dbReference type="Proteomes" id="UP000183209">
    <property type="component" value="Unassembled WGS sequence"/>
</dbReference>
<dbReference type="EMBL" id="FPAG01000001">
    <property type="protein sequence ID" value="SFS36764.1"/>
    <property type="molecule type" value="Genomic_DNA"/>
</dbReference>
<dbReference type="OrthoDB" id="9797456at2"/>
<dbReference type="RefSeq" id="WP_074976313.1">
    <property type="nucleotide sequence ID" value="NZ_FPAG01000001.1"/>
</dbReference>
<dbReference type="InterPro" id="IPR013653">
    <property type="entry name" value="GCN5-like_dom"/>
</dbReference>
<sequence>MQPEEKKLDNPVWYSLNEEHGKFSVVYNQIRFYHPEYCPFGGFTEEDNTSIGINKYALLTDHFYVVGDKPSFKSKIQLKNELVCNQMLLKEPLDFESTECITVLKTINQKQDLFNLVNLVQPGYFKSKTSDLGNYYGIYKDNKLIAVTGERMKMNKFTEVSAVVTHPEFTGKGYAKQLIKHTTTQIFKENKTPYLHVAESNYGAIKLYEKLGFTTRRKISFWNLVRN</sequence>
<dbReference type="AlphaFoldDB" id="A0A1I6P996"/>
<dbReference type="InterPro" id="IPR000182">
    <property type="entry name" value="GNAT_dom"/>
</dbReference>
<dbReference type="PANTHER" id="PTHR31143:SF2">
    <property type="entry name" value="FR47-LIKE DOMAIN-CONTAINING PROTEIN-RELATED"/>
    <property type="match status" value="1"/>
</dbReference>
<name>A0A1I6P996_9FLAO</name>
<dbReference type="InterPro" id="IPR027365">
    <property type="entry name" value="GNAT_acetyltra_YdfB-like"/>
</dbReference>
<protein>
    <submittedName>
        <fullName evidence="2">FR47-like protein</fullName>
    </submittedName>
</protein>
<gene>
    <name evidence="2" type="ORF">SAMN04487906_0179</name>
</gene>
<dbReference type="PROSITE" id="PS51186">
    <property type="entry name" value="GNAT"/>
    <property type="match status" value="1"/>
</dbReference>
<accession>A0A1I6P996</accession>
<reference evidence="2 3" key="1">
    <citation type="submission" date="2016-10" db="EMBL/GenBank/DDBJ databases">
        <authorList>
            <person name="de Groot N.N."/>
        </authorList>
    </citation>
    <scope>NUCLEOTIDE SEQUENCE [LARGE SCALE GENOMIC DNA]</scope>
    <source>
        <strain evidence="2 3">CGMCC 1.6114</strain>
    </source>
</reference>